<name>X0UDJ5_9ZZZZ</name>
<protein>
    <recommendedName>
        <fullName evidence="2">Glycosyltransferase subfamily 4-like N-terminal domain-containing protein</fullName>
    </recommendedName>
</protein>
<gene>
    <name evidence="1" type="ORF">S01H1_40144</name>
</gene>
<evidence type="ECO:0000313" key="1">
    <source>
        <dbReference type="EMBL" id="GAG03665.1"/>
    </source>
</evidence>
<feature type="non-terminal residue" evidence="1">
    <location>
        <position position="94"/>
    </location>
</feature>
<sequence length="94" mass="11024">MKILITQETDWLKRNPAQQHHLAEMLSLRGHEIRAIDYELLWKTQGKKELYSRRQVFNNVSKIHNGAKVTVIRPSIIKIPCLDYASLAFSHKKE</sequence>
<dbReference type="EMBL" id="BARS01025395">
    <property type="protein sequence ID" value="GAG03665.1"/>
    <property type="molecule type" value="Genomic_DNA"/>
</dbReference>
<comment type="caution">
    <text evidence="1">The sequence shown here is derived from an EMBL/GenBank/DDBJ whole genome shotgun (WGS) entry which is preliminary data.</text>
</comment>
<proteinExistence type="predicted"/>
<dbReference type="AlphaFoldDB" id="X0UDJ5"/>
<organism evidence="1">
    <name type="scientific">marine sediment metagenome</name>
    <dbReference type="NCBI Taxonomy" id="412755"/>
    <lineage>
        <taxon>unclassified sequences</taxon>
        <taxon>metagenomes</taxon>
        <taxon>ecological metagenomes</taxon>
    </lineage>
</organism>
<accession>X0UDJ5</accession>
<evidence type="ECO:0008006" key="2">
    <source>
        <dbReference type="Google" id="ProtNLM"/>
    </source>
</evidence>
<reference evidence="1" key="1">
    <citation type="journal article" date="2014" name="Front. Microbiol.">
        <title>High frequency of phylogenetically diverse reductive dehalogenase-homologous genes in deep subseafloor sedimentary metagenomes.</title>
        <authorList>
            <person name="Kawai M."/>
            <person name="Futagami T."/>
            <person name="Toyoda A."/>
            <person name="Takaki Y."/>
            <person name="Nishi S."/>
            <person name="Hori S."/>
            <person name="Arai W."/>
            <person name="Tsubouchi T."/>
            <person name="Morono Y."/>
            <person name="Uchiyama I."/>
            <person name="Ito T."/>
            <person name="Fujiyama A."/>
            <person name="Inagaki F."/>
            <person name="Takami H."/>
        </authorList>
    </citation>
    <scope>NUCLEOTIDE SEQUENCE</scope>
    <source>
        <strain evidence="1">Expedition CK06-06</strain>
    </source>
</reference>